<dbReference type="GO" id="GO:0015035">
    <property type="term" value="F:protein-disulfide reductase activity"/>
    <property type="evidence" value="ECO:0007669"/>
    <property type="project" value="InterPro"/>
</dbReference>
<proteinExistence type="predicted"/>
<sequence>MRTRPVPRTRPVLVFDGDCGFCTTSARFAERRLRPDCDLVPWQFADLDALGVTPERAGHEVLWVTPPGRVYGGAEAVAKLLLDAGGGWAPLGALLLLPPIRWAAHAVYRLIADNRHRMPGGTAACAVPPRRTP</sequence>
<accession>A0A6I6FDD7</accession>
<evidence type="ECO:0000313" key="1">
    <source>
        <dbReference type="EMBL" id="QGV82013.1"/>
    </source>
</evidence>
<organism evidence="1 2">
    <name type="scientific">Streptomyces ficellus</name>
    <dbReference type="NCBI Taxonomy" id="1977088"/>
    <lineage>
        <taxon>Bacteria</taxon>
        <taxon>Bacillati</taxon>
        <taxon>Actinomycetota</taxon>
        <taxon>Actinomycetes</taxon>
        <taxon>Kitasatosporales</taxon>
        <taxon>Streptomycetaceae</taxon>
        <taxon>Streptomyces</taxon>
    </lineage>
</organism>
<keyword evidence="2" id="KW-1185">Reference proteome</keyword>
<dbReference type="Proteomes" id="UP000422572">
    <property type="component" value="Chromosome"/>
</dbReference>
<evidence type="ECO:0000313" key="2">
    <source>
        <dbReference type="Proteomes" id="UP000422572"/>
    </source>
</evidence>
<name>A0A6I6FDD7_9ACTN</name>
<dbReference type="OrthoDB" id="9813713at2"/>
<dbReference type="InterPro" id="IPR007263">
    <property type="entry name" value="DCC1-like"/>
</dbReference>
<reference evidence="1 2" key="1">
    <citation type="submission" date="2018-12" db="EMBL/GenBank/DDBJ databases">
        <title>Complete genome sequence of Streptomyces ficellus NRRL8067, the producer of ficellomycin, feldamycin and nojirimycin.</title>
        <authorList>
            <person name="Zhang H."/>
            <person name="Yue R."/>
            <person name="Liu Y."/>
            <person name="Li M."/>
            <person name="Mu H."/>
            <person name="Zhang J."/>
        </authorList>
    </citation>
    <scope>NUCLEOTIDE SEQUENCE [LARGE SCALE GENOMIC DNA]</scope>
    <source>
        <strain evidence="1 2">NRRL 8067</strain>
    </source>
</reference>
<protein>
    <submittedName>
        <fullName evidence="1">DUF393 domain-containing protein</fullName>
    </submittedName>
</protein>
<dbReference type="RefSeq" id="WP_156695749.1">
    <property type="nucleotide sequence ID" value="NZ_CP034279.1"/>
</dbReference>
<gene>
    <name evidence="1" type="ORF">EIZ62_29965</name>
</gene>
<dbReference type="KEGG" id="sfic:EIZ62_29965"/>
<dbReference type="AlphaFoldDB" id="A0A6I6FDD7"/>
<dbReference type="Pfam" id="PF04134">
    <property type="entry name" value="DCC1-like"/>
    <property type="match status" value="1"/>
</dbReference>
<dbReference type="EMBL" id="CP034279">
    <property type="protein sequence ID" value="QGV82013.1"/>
    <property type="molecule type" value="Genomic_DNA"/>
</dbReference>